<feature type="transmembrane region" description="Helical" evidence="1">
    <location>
        <begin position="242"/>
        <end position="267"/>
    </location>
</feature>
<dbReference type="EMBL" id="CAYU010000103">
    <property type="protein sequence ID" value="CCY78302.1"/>
    <property type="molecule type" value="Genomic_DNA"/>
</dbReference>
<evidence type="ECO:0000313" key="3">
    <source>
        <dbReference type="Proteomes" id="UP000018300"/>
    </source>
</evidence>
<protein>
    <submittedName>
        <fullName evidence="2">Uncharacterized protein</fullName>
    </submittedName>
</protein>
<keyword evidence="1" id="KW-0472">Membrane</keyword>
<comment type="caution">
    <text evidence="2">The sequence shown here is derived from an EMBL/GenBank/DDBJ whole genome shotgun (WGS) entry which is preliminary data.</text>
</comment>
<accession>R5LZ57</accession>
<organism evidence="2 3">
    <name type="scientific">Eshraghiella crossota CAG:259</name>
    <dbReference type="NCBI Taxonomy" id="1263062"/>
    <lineage>
        <taxon>Bacteria</taxon>
        <taxon>Bacillati</taxon>
        <taxon>Bacillota</taxon>
        <taxon>Clostridia</taxon>
        <taxon>Lachnospirales</taxon>
        <taxon>Lachnospiraceae</taxon>
        <taxon>Eshraghiella</taxon>
    </lineage>
</organism>
<feature type="transmembrane region" description="Helical" evidence="1">
    <location>
        <begin position="287"/>
        <end position="310"/>
    </location>
</feature>
<feature type="transmembrane region" description="Helical" evidence="1">
    <location>
        <begin position="316"/>
        <end position="339"/>
    </location>
</feature>
<name>R5LZ57_9FIRM</name>
<reference evidence="2" key="1">
    <citation type="submission" date="2012-11" db="EMBL/GenBank/DDBJ databases">
        <title>Dependencies among metagenomic species, viruses, plasmids and units of genetic variation.</title>
        <authorList>
            <person name="Nielsen H.B."/>
            <person name="Almeida M."/>
            <person name="Juncker A.S."/>
            <person name="Rasmussen S."/>
            <person name="Li J."/>
            <person name="Sunagawa S."/>
            <person name="Plichta D."/>
            <person name="Gautier L."/>
            <person name="Le Chatelier E."/>
            <person name="Peletier E."/>
            <person name="Bonde I."/>
            <person name="Nielsen T."/>
            <person name="Manichanh C."/>
            <person name="Arumugam M."/>
            <person name="Batto J."/>
            <person name="Santos M.B.Q.D."/>
            <person name="Blom N."/>
            <person name="Borruel N."/>
            <person name="Burgdorf K.S."/>
            <person name="Boumezbeur F."/>
            <person name="Casellas F."/>
            <person name="Dore J."/>
            <person name="Guarner F."/>
            <person name="Hansen T."/>
            <person name="Hildebrand F."/>
            <person name="Kaas R.S."/>
            <person name="Kennedy S."/>
            <person name="Kristiansen K."/>
            <person name="Kultima J.R."/>
            <person name="Leonard P."/>
            <person name="Levenez F."/>
            <person name="Lund O."/>
            <person name="Moumen B."/>
            <person name="Le Paslier D."/>
            <person name="Pons N."/>
            <person name="Pedersen O."/>
            <person name="Prifti E."/>
            <person name="Qin J."/>
            <person name="Raes J."/>
            <person name="Tap J."/>
            <person name="Tims S."/>
            <person name="Ussery D.W."/>
            <person name="Yamada T."/>
            <person name="MetaHit consortium"/>
            <person name="Renault P."/>
            <person name="Sicheritz-Ponten T."/>
            <person name="Bork P."/>
            <person name="Wang J."/>
            <person name="Brunak S."/>
            <person name="Ehrlich S.D."/>
        </authorList>
    </citation>
    <scope>NUCLEOTIDE SEQUENCE [LARGE SCALE GENOMIC DNA]</scope>
</reference>
<keyword evidence="1" id="KW-1133">Transmembrane helix</keyword>
<proteinExistence type="predicted"/>
<evidence type="ECO:0000256" key="1">
    <source>
        <dbReference type="SAM" id="Phobius"/>
    </source>
</evidence>
<feature type="transmembrane region" description="Helical" evidence="1">
    <location>
        <begin position="7"/>
        <end position="27"/>
    </location>
</feature>
<gene>
    <name evidence="2" type="ORF">BN569_01234</name>
</gene>
<evidence type="ECO:0000313" key="2">
    <source>
        <dbReference type="EMBL" id="CCY78302.1"/>
    </source>
</evidence>
<sequence length="357" mass="40521">MKNNKTFSYIVLFISMFISVIVVTMLAPVSETFFNSNDGYRYEEYISVYPFMVEGGTSYSDKEYDKYSDIIKEFIEKISLMDGNISMDLELNVSGGATAQGKVYFSLKETPAVPLEKSKGSIVEKNGVYVGNKYVKLIDNDMISIFNDNYSVLGVAATKKLEKNECIYIKYSELNDAIKEKINRNLCKNVYFGEPVVIHYESNNADMTLLKDYLTDNTYMYEITEASGQSGYNILFGKIKNILLGLTGLLCIFVIGESVVLLMSSLVREAFIKEVFGMSRSKIYVPVLLRISLCFVAAAIVGLLVVYVIFKEILVIRFWLLATAFLLVVTFVIFGFSYLNVDRRRADRAEQILRFTE</sequence>
<dbReference type="Proteomes" id="UP000018300">
    <property type="component" value="Unassembled WGS sequence"/>
</dbReference>
<keyword evidence="1" id="KW-0812">Transmembrane</keyword>
<dbReference type="AlphaFoldDB" id="R5LZ57"/>